<comment type="caution">
    <text evidence="2">The sequence shown here is derived from an EMBL/GenBank/DDBJ whole genome shotgun (WGS) entry which is preliminary data.</text>
</comment>
<dbReference type="Proteomes" id="UP000445582">
    <property type="component" value="Unassembled WGS sequence"/>
</dbReference>
<dbReference type="RefSeq" id="WP_160673409.1">
    <property type="nucleotide sequence ID" value="NZ_WTYN01000001.1"/>
</dbReference>
<evidence type="ECO:0000313" key="2">
    <source>
        <dbReference type="EMBL" id="MXO62823.1"/>
    </source>
</evidence>
<feature type="transmembrane region" description="Helical" evidence="1">
    <location>
        <begin position="30"/>
        <end position="50"/>
    </location>
</feature>
<evidence type="ECO:0000313" key="3">
    <source>
        <dbReference type="Proteomes" id="UP000445582"/>
    </source>
</evidence>
<accession>A0A844YGL3</accession>
<evidence type="ECO:0000256" key="1">
    <source>
        <dbReference type="SAM" id="Phobius"/>
    </source>
</evidence>
<keyword evidence="3" id="KW-1185">Reference proteome</keyword>
<keyword evidence="1" id="KW-0812">Transmembrane</keyword>
<reference evidence="2 3" key="1">
    <citation type="submission" date="2019-12" db="EMBL/GenBank/DDBJ databases">
        <title>Genomic-based taxomic classification of the family Erythrobacteraceae.</title>
        <authorList>
            <person name="Xu L."/>
        </authorList>
    </citation>
    <scope>NUCLEOTIDE SEQUENCE [LARGE SCALE GENOMIC DNA]</scope>
    <source>
        <strain evidence="2 3">MCCC 1A09965</strain>
    </source>
</reference>
<gene>
    <name evidence="2" type="ORF">GRI48_07365</name>
</gene>
<feature type="transmembrane region" description="Helical" evidence="1">
    <location>
        <begin position="7"/>
        <end position="24"/>
    </location>
</feature>
<proteinExistence type="predicted"/>
<keyword evidence="1" id="KW-1133">Transmembrane helix</keyword>
<organism evidence="2 3">
    <name type="scientific">Qipengyuania oceanensis</name>
    <dbReference type="NCBI Taxonomy" id="1463597"/>
    <lineage>
        <taxon>Bacteria</taxon>
        <taxon>Pseudomonadati</taxon>
        <taxon>Pseudomonadota</taxon>
        <taxon>Alphaproteobacteria</taxon>
        <taxon>Sphingomonadales</taxon>
        <taxon>Erythrobacteraceae</taxon>
        <taxon>Qipengyuania</taxon>
    </lineage>
</organism>
<name>A0A844YGL3_9SPHN</name>
<protein>
    <submittedName>
        <fullName evidence="2">Uncharacterized protein</fullName>
    </submittedName>
</protein>
<dbReference type="EMBL" id="WTYN01000001">
    <property type="protein sequence ID" value="MXO62823.1"/>
    <property type="molecule type" value="Genomic_DNA"/>
</dbReference>
<keyword evidence="1" id="KW-0472">Membrane</keyword>
<dbReference type="AlphaFoldDB" id="A0A844YGL3"/>
<sequence length="78" mass="8684">MTRAKWIIAAVASMWAGFASYILIDGSDGPAWGARAILFFIAALFLIWGGRKYLVPMDLRAKWHEAVAQFPRAKGTEK</sequence>